<protein>
    <submittedName>
        <fullName evidence="1">Uncharacterized protein</fullName>
    </submittedName>
</protein>
<keyword evidence="2" id="KW-1185">Reference proteome</keyword>
<evidence type="ECO:0000313" key="1">
    <source>
        <dbReference type="EnsemblMetazoa" id="GBRI039019-PA"/>
    </source>
</evidence>
<dbReference type="EnsemblMetazoa" id="GBRI039019-RA">
    <property type="protein sequence ID" value="GBRI039019-PA"/>
    <property type="gene ID" value="GBRI039019"/>
</dbReference>
<organism evidence="1 2">
    <name type="scientific">Glossina brevipalpis</name>
    <dbReference type="NCBI Taxonomy" id="37001"/>
    <lineage>
        <taxon>Eukaryota</taxon>
        <taxon>Metazoa</taxon>
        <taxon>Ecdysozoa</taxon>
        <taxon>Arthropoda</taxon>
        <taxon>Hexapoda</taxon>
        <taxon>Insecta</taxon>
        <taxon>Pterygota</taxon>
        <taxon>Neoptera</taxon>
        <taxon>Endopterygota</taxon>
        <taxon>Diptera</taxon>
        <taxon>Brachycera</taxon>
        <taxon>Muscomorpha</taxon>
        <taxon>Hippoboscoidea</taxon>
        <taxon>Glossinidae</taxon>
        <taxon>Glossina</taxon>
    </lineage>
</organism>
<dbReference type="Proteomes" id="UP000091820">
    <property type="component" value="Unassembled WGS sequence"/>
</dbReference>
<evidence type="ECO:0000313" key="2">
    <source>
        <dbReference type="Proteomes" id="UP000091820"/>
    </source>
</evidence>
<dbReference type="AlphaFoldDB" id="A0A1A9WZV6"/>
<reference evidence="1" key="2">
    <citation type="submission" date="2020-05" db="UniProtKB">
        <authorList>
            <consortium name="EnsemblMetazoa"/>
        </authorList>
    </citation>
    <scope>IDENTIFICATION</scope>
    <source>
        <strain evidence="1">IAEA</strain>
    </source>
</reference>
<reference evidence="2" key="1">
    <citation type="submission" date="2014-03" db="EMBL/GenBank/DDBJ databases">
        <authorList>
            <person name="Aksoy S."/>
            <person name="Warren W."/>
            <person name="Wilson R.K."/>
        </authorList>
    </citation>
    <scope>NUCLEOTIDE SEQUENCE [LARGE SCALE GENOMIC DNA]</scope>
    <source>
        <strain evidence="2">IAEA</strain>
    </source>
</reference>
<sequence>MLEYKMKNKPVKFSLGIVGDLLFSAWYSKQQVQQRNKKVLQKRSTELENFHLEYENNNFPIVPYVTVRESLHTCLSVEFCGVFIINVAGITFHLYLCWINGNEWKEQENGKHRKL</sequence>
<name>A0A1A9WZV6_9MUSC</name>
<proteinExistence type="predicted"/>
<dbReference type="VEuPathDB" id="VectorBase:GBRI039019"/>
<accession>A0A1A9WZV6</accession>